<comment type="caution">
    <text evidence="1">The sequence shown here is derived from an EMBL/GenBank/DDBJ whole genome shotgun (WGS) entry which is preliminary data.</text>
</comment>
<evidence type="ECO:0000313" key="1">
    <source>
        <dbReference type="EMBL" id="KAI4326545.1"/>
    </source>
</evidence>
<gene>
    <name evidence="1" type="ORF">MLD38_031849</name>
</gene>
<protein>
    <submittedName>
        <fullName evidence="1">Uncharacterized protein</fullName>
    </submittedName>
</protein>
<keyword evidence="2" id="KW-1185">Reference proteome</keyword>
<sequence>MEKHHRRCFPFFFFFLISATVPVGYGYQNKVGDLNAWGIPPPSNPRVYSLWSEYNHPLVGDSLLFLYPPSQDSVIPVTVAAFAGCNTSDPILNMNDGNSLFNVTSGRSTSLAARLATARRTRSSSSRSGLDQRLAG</sequence>
<dbReference type="EMBL" id="CM042888">
    <property type="protein sequence ID" value="KAI4326545.1"/>
    <property type="molecule type" value="Genomic_DNA"/>
</dbReference>
<reference evidence="2" key="1">
    <citation type="journal article" date="2023" name="Front. Plant Sci.">
        <title>Chromosomal-level genome assembly of Melastoma candidum provides insights into trichome evolution.</title>
        <authorList>
            <person name="Zhong Y."/>
            <person name="Wu W."/>
            <person name="Sun C."/>
            <person name="Zou P."/>
            <person name="Liu Y."/>
            <person name="Dai S."/>
            <person name="Zhou R."/>
        </authorList>
    </citation>
    <scope>NUCLEOTIDE SEQUENCE [LARGE SCALE GENOMIC DNA]</scope>
</reference>
<evidence type="ECO:0000313" key="2">
    <source>
        <dbReference type="Proteomes" id="UP001057402"/>
    </source>
</evidence>
<organism evidence="1 2">
    <name type="scientific">Melastoma candidum</name>
    <dbReference type="NCBI Taxonomy" id="119954"/>
    <lineage>
        <taxon>Eukaryota</taxon>
        <taxon>Viridiplantae</taxon>
        <taxon>Streptophyta</taxon>
        <taxon>Embryophyta</taxon>
        <taxon>Tracheophyta</taxon>
        <taxon>Spermatophyta</taxon>
        <taxon>Magnoliopsida</taxon>
        <taxon>eudicotyledons</taxon>
        <taxon>Gunneridae</taxon>
        <taxon>Pentapetalae</taxon>
        <taxon>rosids</taxon>
        <taxon>malvids</taxon>
        <taxon>Myrtales</taxon>
        <taxon>Melastomataceae</taxon>
        <taxon>Melastomatoideae</taxon>
        <taxon>Melastomateae</taxon>
        <taxon>Melastoma</taxon>
    </lineage>
</organism>
<proteinExistence type="predicted"/>
<accession>A0ACB9MQJ6</accession>
<dbReference type="Proteomes" id="UP001057402">
    <property type="component" value="Chromosome 9"/>
</dbReference>
<name>A0ACB9MQJ6_9MYRT</name>